<protein>
    <recommendedName>
        <fullName evidence="2">ubiquitinyl hydrolase 1</fullName>
        <ecNumber evidence="2">3.4.19.12</ecNumber>
    </recommendedName>
</protein>
<dbReference type="Pfam" id="PF00443">
    <property type="entry name" value="UCH"/>
    <property type="match status" value="1"/>
</dbReference>
<dbReference type="InterPro" id="IPR001394">
    <property type="entry name" value="Peptidase_C19_UCH"/>
</dbReference>
<evidence type="ECO:0000256" key="1">
    <source>
        <dbReference type="ARBA" id="ARBA00000707"/>
    </source>
</evidence>
<dbReference type="EMBL" id="CP092873">
    <property type="protein sequence ID" value="UYV73786.1"/>
    <property type="molecule type" value="Genomic_DNA"/>
</dbReference>
<accession>A0ABY6L0E0</accession>
<evidence type="ECO:0000313" key="4">
    <source>
        <dbReference type="EMBL" id="UYV73786.1"/>
    </source>
</evidence>
<dbReference type="InterPro" id="IPR050185">
    <property type="entry name" value="Ub_carboxyl-term_hydrolase"/>
</dbReference>
<reference evidence="4 5" key="1">
    <citation type="submission" date="2022-01" db="EMBL/GenBank/DDBJ databases">
        <title>A chromosomal length assembly of Cordylochernes scorpioides.</title>
        <authorList>
            <person name="Zeh D."/>
            <person name="Zeh J."/>
        </authorList>
    </citation>
    <scope>NUCLEOTIDE SEQUENCE [LARGE SCALE GENOMIC DNA]</scope>
    <source>
        <strain evidence="4">IN4F17</strain>
        <tissue evidence="4">Whole Body</tissue>
    </source>
</reference>
<dbReference type="PROSITE" id="PS50235">
    <property type="entry name" value="USP_3"/>
    <property type="match status" value="1"/>
</dbReference>
<gene>
    <name evidence="4" type="ORF">LAZ67_11000913</name>
</gene>
<dbReference type="Proteomes" id="UP001235939">
    <property type="component" value="Chromosome 11"/>
</dbReference>
<feature type="domain" description="USP" evidence="3">
    <location>
        <begin position="162"/>
        <end position="467"/>
    </location>
</feature>
<keyword evidence="5" id="KW-1185">Reference proteome</keyword>
<organism evidence="4 5">
    <name type="scientific">Cordylochernes scorpioides</name>
    <dbReference type="NCBI Taxonomy" id="51811"/>
    <lineage>
        <taxon>Eukaryota</taxon>
        <taxon>Metazoa</taxon>
        <taxon>Ecdysozoa</taxon>
        <taxon>Arthropoda</taxon>
        <taxon>Chelicerata</taxon>
        <taxon>Arachnida</taxon>
        <taxon>Pseudoscorpiones</taxon>
        <taxon>Cheliferoidea</taxon>
        <taxon>Chernetidae</taxon>
        <taxon>Cordylochernes</taxon>
    </lineage>
</organism>
<dbReference type="PANTHER" id="PTHR21646">
    <property type="entry name" value="UBIQUITIN CARBOXYL-TERMINAL HYDROLASE"/>
    <property type="match status" value="1"/>
</dbReference>
<dbReference type="Gene3D" id="3.90.70.10">
    <property type="entry name" value="Cysteine proteinases"/>
    <property type="match status" value="1"/>
</dbReference>
<name>A0ABY6L0E0_9ARAC</name>
<sequence length="468" mass="54542">MCDQVNAFKCKLVLWEKQLKNEDLMHFPTCNICKSSLGETASYQKYAEKISSLRNEFETRFSDFKSLEGKFSLFSSIFSINIESVPNHMKMKVIDIQCDSDLKAKFIEVGVSEFYKYLPARFENTRKLAYEIMFMFGRRKSTYASKPNQRWPGILWRRVRIPSMSQVKKIMTCVYSRSLQVEGSQPGKKFSINNFAIRLCCCAKEASAAASDLEIFEGGNTVQCHRIPSQIGILDDKFGNYTEQDPMEFLQFFLHQLHNEYNPAALSTEMVKTNDEGQRLWQIYRNSENSPIVDMFTGQLVSTILCQSCEYKSENFEIFWNLSLPIPEKKTISLLDVFDEHFKCEILSDYTCSDCHNQGAIRTYSVAQWPKVLLLQLKRFSVFETPKIEKMVRYPPILNLRKFGFDSAYKLYAVTNHYGDMFTGHCDAVCKHPLTTKWHKYNDHTVKCIKPRNAITRDAYILFYEMMH</sequence>
<dbReference type="InterPro" id="IPR038765">
    <property type="entry name" value="Papain-like_cys_pep_sf"/>
</dbReference>
<evidence type="ECO:0000313" key="5">
    <source>
        <dbReference type="Proteomes" id="UP001235939"/>
    </source>
</evidence>
<dbReference type="SUPFAM" id="SSF54001">
    <property type="entry name" value="Cysteine proteinases"/>
    <property type="match status" value="1"/>
</dbReference>
<evidence type="ECO:0000256" key="2">
    <source>
        <dbReference type="ARBA" id="ARBA00012759"/>
    </source>
</evidence>
<dbReference type="InterPro" id="IPR028889">
    <property type="entry name" value="USP"/>
</dbReference>
<dbReference type="PANTHER" id="PTHR21646:SF23">
    <property type="entry name" value="UBIQUITIN CARBOXYL-TERMINAL HYDROLASE USP2"/>
    <property type="match status" value="1"/>
</dbReference>
<dbReference type="EC" id="3.4.19.12" evidence="2"/>
<comment type="catalytic activity">
    <reaction evidence="1">
        <text>Thiol-dependent hydrolysis of ester, thioester, amide, peptide and isopeptide bonds formed by the C-terminal Gly of ubiquitin (a 76-residue protein attached to proteins as an intracellular targeting signal).</text>
        <dbReference type="EC" id="3.4.19.12"/>
    </reaction>
</comment>
<proteinExistence type="predicted"/>
<evidence type="ECO:0000259" key="3">
    <source>
        <dbReference type="PROSITE" id="PS50235"/>
    </source>
</evidence>